<reference evidence="2" key="2">
    <citation type="submission" date="2020-11" db="EMBL/GenBank/DDBJ databases">
        <authorList>
            <person name="McCartney M.A."/>
            <person name="Auch B."/>
            <person name="Kono T."/>
            <person name="Mallez S."/>
            <person name="Becker A."/>
            <person name="Gohl D.M."/>
            <person name="Silverstein K.A.T."/>
            <person name="Koren S."/>
            <person name="Bechman K.B."/>
            <person name="Herman A."/>
            <person name="Abrahante J.E."/>
            <person name="Garbe J."/>
        </authorList>
    </citation>
    <scope>NUCLEOTIDE SEQUENCE</scope>
    <source>
        <strain evidence="2">Duluth1</strain>
        <tissue evidence="2">Whole animal</tissue>
    </source>
</reference>
<comment type="caution">
    <text evidence="2">The sequence shown here is derived from an EMBL/GenBank/DDBJ whole genome shotgun (WGS) entry which is preliminary data.</text>
</comment>
<feature type="region of interest" description="Disordered" evidence="1">
    <location>
        <begin position="29"/>
        <end position="85"/>
    </location>
</feature>
<dbReference type="AlphaFoldDB" id="A0A9D4LRX4"/>
<evidence type="ECO:0000313" key="2">
    <source>
        <dbReference type="EMBL" id="KAH3863125.1"/>
    </source>
</evidence>
<sequence length="85" mass="9341">MTGPVTRYWYVSQTVEVTLDVDTTLSVLHSGRRSRVSTVSHRHKGVVSDVSGYSSTSGSSSYDSSSTSTSPHHYRSERRSRSTVS</sequence>
<feature type="compositionally biased region" description="Basic residues" evidence="1">
    <location>
        <begin position="30"/>
        <end position="45"/>
    </location>
</feature>
<proteinExistence type="predicted"/>
<reference evidence="2" key="1">
    <citation type="journal article" date="2019" name="bioRxiv">
        <title>The Genome of the Zebra Mussel, Dreissena polymorpha: A Resource for Invasive Species Research.</title>
        <authorList>
            <person name="McCartney M.A."/>
            <person name="Auch B."/>
            <person name="Kono T."/>
            <person name="Mallez S."/>
            <person name="Zhang Y."/>
            <person name="Obille A."/>
            <person name="Becker A."/>
            <person name="Abrahante J.E."/>
            <person name="Garbe J."/>
            <person name="Badalamenti J.P."/>
            <person name="Herman A."/>
            <person name="Mangelson H."/>
            <person name="Liachko I."/>
            <person name="Sullivan S."/>
            <person name="Sone E.D."/>
            <person name="Koren S."/>
            <person name="Silverstein K.A.T."/>
            <person name="Beckman K.B."/>
            <person name="Gohl D.M."/>
        </authorList>
    </citation>
    <scope>NUCLEOTIDE SEQUENCE</scope>
    <source>
        <strain evidence="2">Duluth1</strain>
        <tissue evidence="2">Whole animal</tissue>
    </source>
</reference>
<gene>
    <name evidence="2" type="ORF">DPMN_026103</name>
</gene>
<dbReference type="Proteomes" id="UP000828390">
    <property type="component" value="Unassembled WGS sequence"/>
</dbReference>
<protein>
    <submittedName>
        <fullName evidence="2">Uncharacterized protein</fullName>
    </submittedName>
</protein>
<evidence type="ECO:0000256" key="1">
    <source>
        <dbReference type="SAM" id="MobiDB-lite"/>
    </source>
</evidence>
<name>A0A9D4LRX4_DREPO</name>
<organism evidence="2 3">
    <name type="scientific">Dreissena polymorpha</name>
    <name type="common">Zebra mussel</name>
    <name type="synonym">Mytilus polymorpha</name>
    <dbReference type="NCBI Taxonomy" id="45954"/>
    <lineage>
        <taxon>Eukaryota</taxon>
        <taxon>Metazoa</taxon>
        <taxon>Spiralia</taxon>
        <taxon>Lophotrochozoa</taxon>
        <taxon>Mollusca</taxon>
        <taxon>Bivalvia</taxon>
        <taxon>Autobranchia</taxon>
        <taxon>Heteroconchia</taxon>
        <taxon>Euheterodonta</taxon>
        <taxon>Imparidentia</taxon>
        <taxon>Neoheterodontei</taxon>
        <taxon>Myida</taxon>
        <taxon>Dreissenoidea</taxon>
        <taxon>Dreissenidae</taxon>
        <taxon>Dreissena</taxon>
    </lineage>
</organism>
<feature type="compositionally biased region" description="Low complexity" evidence="1">
    <location>
        <begin position="47"/>
        <end position="70"/>
    </location>
</feature>
<dbReference type="EMBL" id="JAIWYP010000002">
    <property type="protein sequence ID" value="KAH3863125.1"/>
    <property type="molecule type" value="Genomic_DNA"/>
</dbReference>
<accession>A0A9D4LRX4</accession>
<keyword evidence="3" id="KW-1185">Reference proteome</keyword>
<evidence type="ECO:0000313" key="3">
    <source>
        <dbReference type="Proteomes" id="UP000828390"/>
    </source>
</evidence>